<keyword evidence="3 6" id="KW-0378">Hydrolase</keyword>
<organism evidence="6 7">
    <name type="scientific">Pseudomonas phage nickie</name>
    <dbReference type="NCBI Taxonomy" id="2048977"/>
    <lineage>
        <taxon>Viruses</taxon>
        <taxon>Duplodnaviria</taxon>
        <taxon>Heunggongvirae</taxon>
        <taxon>Uroviricota</taxon>
        <taxon>Caudoviricetes</taxon>
        <taxon>Nickievirus</taxon>
        <taxon>Nickievirus nickie</taxon>
    </lineage>
</organism>
<evidence type="ECO:0000256" key="3">
    <source>
        <dbReference type="ARBA" id="ARBA00022801"/>
    </source>
</evidence>
<protein>
    <submittedName>
        <fullName evidence="6">Putative peptidoglycan hydrolase</fullName>
    </submittedName>
</protein>
<dbReference type="InterPro" id="IPR000064">
    <property type="entry name" value="NLP_P60_dom"/>
</dbReference>
<gene>
    <name evidence="6" type="ORF">CNR34_00029</name>
</gene>
<evidence type="ECO:0000313" key="7">
    <source>
        <dbReference type="Proteomes" id="UP000241592"/>
    </source>
</evidence>
<evidence type="ECO:0000256" key="1">
    <source>
        <dbReference type="ARBA" id="ARBA00007074"/>
    </source>
</evidence>
<evidence type="ECO:0000259" key="5">
    <source>
        <dbReference type="PROSITE" id="PS51935"/>
    </source>
</evidence>
<evidence type="ECO:0000313" key="6">
    <source>
        <dbReference type="EMBL" id="ATW57962.1"/>
    </source>
</evidence>
<dbReference type="EMBL" id="MG018927">
    <property type="protein sequence ID" value="ATW57962.1"/>
    <property type="molecule type" value="Genomic_DNA"/>
</dbReference>
<keyword evidence="7" id="KW-1185">Reference proteome</keyword>
<sequence length="126" mass="14520">MTEYADLIGFPFRYGGRKLSDGFLDCYGLVIVMSERAGKKLPERSVSEDHRLVHALMMSQMNVWERAPGPAEGRIVLFKVKRVACHVGYLINEFEFIHTWEDSGGVVVERLSNWERKIEGFYEYVG</sequence>
<dbReference type="SUPFAM" id="SSF54001">
    <property type="entry name" value="Cysteine proteinases"/>
    <property type="match status" value="1"/>
</dbReference>
<dbReference type="Pfam" id="PF00877">
    <property type="entry name" value="NLPC_P60"/>
    <property type="match status" value="1"/>
</dbReference>
<dbReference type="GO" id="GO:0008234">
    <property type="term" value="F:cysteine-type peptidase activity"/>
    <property type="evidence" value="ECO:0007669"/>
    <property type="project" value="UniProtKB-KW"/>
</dbReference>
<comment type="similarity">
    <text evidence="1">Belongs to the peptidase C40 family.</text>
</comment>
<evidence type="ECO:0000256" key="2">
    <source>
        <dbReference type="ARBA" id="ARBA00022670"/>
    </source>
</evidence>
<feature type="domain" description="NlpC/P60" evidence="5">
    <location>
        <begin position="1"/>
        <end position="126"/>
    </location>
</feature>
<dbReference type="InterPro" id="IPR038765">
    <property type="entry name" value="Papain-like_cys_pep_sf"/>
</dbReference>
<accession>A0A2H4P702</accession>
<dbReference type="PROSITE" id="PS51935">
    <property type="entry name" value="NLPC_P60"/>
    <property type="match status" value="1"/>
</dbReference>
<evidence type="ECO:0000256" key="4">
    <source>
        <dbReference type="ARBA" id="ARBA00022807"/>
    </source>
</evidence>
<dbReference type="Proteomes" id="UP000241592">
    <property type="component" value="Segment"/>
</dbReference>
<keyword evidence="2" id="KW-0645">Protease</keyword>
<keyword evidence="4" id="KW-0788">Thiol protease</keyword>
<reference evidence="6 7" key="1">
    <citation type="submission" date="2017-09" db="EMBL/GenBank/DDBJ databases">
        <authorList>
            <person name="Ehlers B."/>
            <person name="Leendertz F.H."/>
        </authorList>
    </citation>
    <scope>NUCLEOTIDE SEQUENCE [LARGE SCALE GENOMIC DNA]</scope>
</reference>
<name>A0A2H4P702_9CAUD</name>
<dbReference type="GO" id="GO:0006508">
    <property type="term" value="P:proteolysis"/>
    <property type="evidence" value="ECO:0007669"/>
    <property type="project" value="UniProtKB-KW"/>
</dbReference>
<dbReference type="GO" id="GO:0001897">
    <property type="term" value="P:symbiont-mediated cytolysis of host cell"/>
    <property type="evidence" value="ECO:0007669"/>
    <property type="project" value="UniProtKB-ARBA"/>
</dbReference>
<proteinExistence type="inferred from homology"/>
<dbReference type="Gene3D" id="3.90.1720.10">
    <property type="entry name" value="endopeptidase domain like (from Nostoc punctiforme)"/>
    <property type="match status" value="1"/>
</dbReference>